<feature type="region of interest" description="Disordered" evidence="1">
    <location>
        <begin position="1"/>
        <end position="72"/>
    </location>
</feature>
<dbReference type="Proteomes" id="UP000000763">
    <property type="component" value="Chromosome 6"/>
</dbReference>
<name>Q654Z8_ORYSJ</name>
<reference evidence="3" key="1">
    <citation type="journal article" date="2005" name="Nature">
        <title>The map-based sequence of the rice genome.</title>
        <authorList>
            <consortium name="International rice genome sequencing project (IRGSP)"/>
            <person name="Matsumoto T."/>
            <person name="Wu J."/>
            <person name="Kanamori H."/>
            <person name="Katayose Y."/>
            <person name="Fujisawa M."/>
            <person name="Namiki N."/>
            <person name="Mizuno H."/>
            <person name="Yamamoto K."/>
            <person name="Antonio B.A."/>
            <person name="Baba T."/>
            <person name="Sakata K."/>
            <person name="Nagamura Y."/>
            <person name="Aoki H."/>
            <person name="Arikawa K."/>
            <person name="Arita K."/>
            <person name="Bito T."/>
            <person name="Chiden Y."/>
            <person name="Fujitsuka N."/>
            <person name="Fukunaka R."/>
            <person name="Hamada M."/>
            <person name="Harada C."/>
            <person name="Hayashi A."/>
            <person name="Hijishita S."/>
            <person name="Honda M."/>
            <person name="Hosokawa S."/>
            <person name="Ichikawa Y."/>
            <person name="Idonuma A."/>
            <person name="Iijima M."/>
            <person name="Ikeda M."/>
            <person name="Ikeno M."/>
            <person name="Ito K."/>
            <person name="Ito S."/>
            <person name="Ito T."/>
            <person name="Ito Y."/>
            <person name="Ito Y."/>
            <person name="Iwabuchi A."/>
            <person name="Kamiya K."/>
            <person name="Karasawa W."/>
            <person name="Kurita K."/>
            <person name="Katagiri S."/>
            <person name="Kikuta A."/>
            <person name="Kobayashi H."/>
            <person name="Kobayashi N."/>
            <person name="Machita K."/>
            <person name="Maehara T."/>
            <person name="Masukawa M."/>
            <person name="Mizubayashi T."/>
            <person name="Mukai Y."/>
            <person name="Nagasaki H."/>
            <person name="Nagata Y."/>
            <person name="Naito S."/>
            <person name="Nakashima M."/>
            <person name="Nakama Y."/>
            <person name="Nakamichi Y."/>
            <person name="Nakamura M."/>
            <person name="Meguro A."/>
            <person name="Negishi M."/>
            <person name="Ohta I."/>
            <person name="Ohta T."/>
            <person name="Okamoto M."/>
            <person name="Ono N."/>
            <person name="Saji S."/>
            <person name="Sakaguchi M."/>
            <person name="Sakai K."/>
            <person name="Shibata M."/>
            <person name="Shimokawa T."/>
            <person name="Song J."/>
            <person name="Takazaki Y."/>
            <person name="Terasawa K."/>
            <person name="Tsugane M."/>
            <person name="Tsuji K."/>
            <person name="Ueda S."/>
            <person name="Waki K."/>
            <person name="Yamagata H."/>
            <person name="Yamamoto M."/>
            <person name="Yamamoto S."/>
            <person name="Yamane H."/>
            <person name="Yoshiki S."/>
            <person name="Yoshihara R."/>
            <person name="Yukawa K."/>
            <person name="Zhong H."/>
            <person name="Yano M."/>
            <person name="Yuan Q."/>
            <person name="Ouyang S."/>
            <person name="Liu J."/>
            <person name="Jones K.M."/>
            <person name="Gansberger K."/>
            <person name="Moffat K."/>
            <person name="Hill J."/>
            <person name="Bera J."/>
            <person name="Fadrosh D."/>
            <person name="Jin S."/>
            <person name="Johri S."/>
            <person name="Kim M."/>
            <person name="Overton L."/>
            <person name="Reardon M."/>
            <person name="Tsitrin T."/>
            <person name="Vuong H."/>
            <person name="Weaver B."/>
            <person name="Ciecko A."/>
            <person name="Tallon L."/>
            <person name="Jackson J."/>
            <person name="Pai G."/>
            <person name="Aken S.V."/>
            <person name="Utterback T."/>
            <person name="Reidmuller S."/>
            <person name="Feldblyum T."/>
            <person name="Hsiao J."/>
            <person name="Zismann V."/>
            <person name="Iobst S."/>
            <person name="de Vazeille A.R."/>
            <person name="Buell C.R."/>
            <person name="Ying K."/>
            <person name="Li Y."/>
            <person name="Lu T."/>
            <person name="Huang Y."/>
            <person name="Zhao Q."/>
            <person name="Feng Q."/>
            <person name="Zhang L."/>
            <person name="Zhu J."/>
            <person name="Weng Q."/>
            <person name="Mu J."/>
            <person name="Lu Y."/>
            <person name="Fan D."/>
            <person name="Liu Y."/>
            <person name="Guan J."/>
            <person name="Zhang Y."/>
            <person name="Yu S."/>
            <person name="Liu X."/>
            <person name="Zhang Y."/>
            <person name="Hong G."/>
            <person name="Han B."/>
            <person name="Choisne N."/>
            <person name="Demange N."/>
            <person name="Orjeda G."/>
            <person name="Samain S."/>
            <person name="Cattolico L."/>
            <person name="Pelletier E."/>
            <person name="Couloux A."/>
            <person name="Segurens B."/>
            <person name="Wincker P."/>
            <person name="D'Hont A."/>
            <person name="Scarpelli C."/>
            <person name="Weissenbach J."/>
            <person name="Salanoubat M."/>
            <person name="Quetier F."/>
            <person name="Yu Y."/>
            <person name="Kim H.R."/>
            <person name="Rambo T."/>
            <person name="Currie J."/>
            <person name="Collura K."/>
            <person name="Luo M."/>
            <person name="Yang T."/>
            <person name="Ammiraju J.S.S."/>
            <person name="Engler F."/>
            <person name="Soderlund C."/>
            <person name="Wing R.A."/>
            <person name="Palmer L.E."/>
            <person name="de la Bastide M."/>
            <person name="Spiegel L."/>
            <person name="Nascimento L."/>
            <person name="Zutavern T."/>
            <person name="O'Shaughnessy A."/>
            <person name="Dike S."/>
            <person name="Dedhia N."/>
            <person name="Preston R."/>
            <person name="Balija V."/>
            <person name="McCombie W.R."/>
            <person name="Chow T."/>
            <person name="Chen H."/>
            <person name="Chung M."/>
            <person name="Chen C."/>
            <person name="Shaw J."/>
            <person name="Wu H."/>
            <person name="Hsiao K."/>
            <person name="Chao Y."/>
            <person name="Chu M."/>
            <person name="Cheng C."/>
            <person name="Hour A."/>
            <person name="Lee P."/>
            <person name="Lin S."/>
            <person name="Lin Y."/>
            <person name="Liou J."/>
            <person name="Liu S."/>
            <person name="Hsing Y."/>
            <person name="Raghuvanshi S."/>
            <person name="Mohanty A."/>
            <person name="Bharti A.K."/>
            <person name="Gaur A."/>
            <person name="Gupta V."/>
            <person name="Kumar D."/>
            <person name="Ravi V."/>
            <person name="Vij S."/>
            <person name="Kapur A."/>
            <person name="Khurana P."/>
            <person name="Khurana P."/>
            <person name="Khurana J.P."/>
            <person name="Tyagi A.K."/>
            <person name="Gaikwad K."/>
            <person name="Singh A."/>
            <person name="Dalal V."/>
            <person name="Srivastava S."/>
            <person name="Dixit A."/>
            <person name="Pal A.K."/>
            <person name="Ghazi I.A."/>
            <person name="Yadav M."/>
            <person name="Pandit A."/>
            <person name="Bhargava A."/>
            <person name="Sureshbabu K."/>
            <person name="Batra K."/>
            <person name="Sharma T.R."/>
            <person name="Mohapatra T."/>
            <person name="Singh N.K."/>
            <person name="Messing J."/>
            <person name="Nelson A.B."/>
            <person name="Fuks G."/>
            <person name="Kavchok S."/>
            <person name="Keizer G."/>
            <person name="Linton E."/>
            <person name="Llaca V."/>
            <person name="Song R."/>
            <person name="Tanyolac B."/>
            <person name="Young S."/>
            <person name="Ho-Il K."/>
            <person name="Hahn J.H."/>
            <person name="Sangsakoo G."/>
            <person name="Vanavichit A."/>
            <person name="de Mattos Luiz.A.T."/>
            <person name="Zimmer P.D."/>
            <person name="Malone G."/>
            <person name="Dellagostin O."/>
            <person name="de Oliveira A.C."/>
            <person name="Bevan M."/>
            <person name="Bancroft I."/>
            <person name="Minx P."/>
            <person name="Cordum H."/>
            <person name="Wilson R."/>
            <person name="Cheng Z."/>
            <person name="Jin W."/>
            <person name="Jiang J."/>
            <person name="Leong S.A."/>
            <person name="Iwama H."/>
            <person name="Gojobori T."/>
            <person name="Itoh T."/>
            <person name="Niimura Y."/>
            <person name="Fujii Y."/>
            <person name="Habara T."/>
            <person name="Sakai H."/>
            <person name="Sato Y."/>
            <person name="Wilson G."/>
            <person name="Kumar K."/>
            <person name="McCouch S."/>
            <person name="Juretic N."/>
            <person name="Hoen D."/>
            <person name="Wright S."/>
            <person name="Bruskiewich R."/>
            <person name="Bureau T."/>
            <person name="Miyao A."/>
            <person name="Hirochika H."/>
            <person name="Nishikawa T."/>
            <person name="Kadowaki K."/>
            <person name="Sugiura M."/>
            <person name="Burr B."/>
            <person name="Sasaki T."/>
        </authorList>
    </citation>
    <scope>NUCLEOTIDE SEQUENCE [LARGE SCALE GENOMIC DNA]</scope>
    <source>
        <strain evidence="3">cv. Nipponbare</strain>
    </source>
</reference>
<dbReference type="AlphaFoldDB" id="Q654Z8"/>
<evidence type="ECO:0000313" key="3">
    <source>
        <dbReference type="Proteomes" id="UP000000763"/>
    </source>
</evidence>
<evidence type="ECO:0000256" key="1">
    <source>
        <dbReference type="SAM" id="MobiDB-lite"/>
    </source>
</evidence>
<accession>Q654Z8</accession>
<reference evidence="3" key="2">
    <citation type="journal article" date="2008" name="Nucleic Acids Res.">
        <title>The rice annotation project database (RAP-DB): 2008 update.</title>
        <authorList>
            <consortium name="The rice annotation project (RAP)"/>
        </authorList>
    </citation>
    <scope>GENOME REANNOTATION</scope>
    <source>
        <strain evidence="3">cv. Nipponbare</strain>
    </source>
</reference>
<feature type="compositionally biased region" description="Basic and acidic residues" evidence="1">
    <location>
        <begin position="1"/>
        <end position="17"/>
    </location>
</feature>
<protein>
    <submittedName>
        <fullName evidence="2">Uncharacterized protein</fullName>
    </submittedName>
</protein>
<organism evidence="2 3">
    <name type="scientific">Oryza sativa subsp. japonica</name>
    <name type="common">Rice</name>
    <dbReference type="NCBI Taxonomy" id="39947"/>
    <lineage>
        <taxon>Eukaryota</taxon>
        <taxon>Viridiplantae</taxon>
        <taxon>Streptophyta</taxon>
        <taxon>Embryophyta</taxon>
        <taxon>Tracheophyta</taxon>
        <taxon>Spermatophyta</taxon>
        <taxon>Magnoliopsida</taxon>
        <taxon>Liliopsida</taxon>
        <taxon>Poales</taxon>
        <taxon>Poaceae</taxon>
        <taxon>BOP clade</taxon>
        <taxon>Oryzoideae</taxon>
        <taxon>Oryzeae</taxon>
        <taxon>Oryzinae</taxon>
        <taxon>Oryza</taxon>
        <taxon>Oryza sativa</taxon>
    </lineage>
</organism>
<gene>
    <name evidence="2" type="primary">P0661G04.24</name>
</gene>
<evidence type="ECO:0000313" key="2">
    <source>
        <dbReference type="EMBL" id="BAD45619.1"/>
    </source>
</evidence>
<proteinExistence type="predicted"/>
<sequence length="72" mass="7796">MDQILRDRTMPKREEARGGVSHLQGRHGIAGGQGHLPRGGAPHRQRAASRGGGGEDGQQGKPYDLYVCRHGR</sequence>
<dbReference type="EMBL" id="AP003935">
    <property type="protein sequence ID" value="BAD45619.1"/>
    <property type="molecule type" value="Genomic_DNA"/>
</dbReference>